<dbReference type="SMART" id="SM00710">
    <property type="entry name" value="PbH1"/>
    <property type="match status" value="5"/>
</dbReference>
<gene>
    <name evidence="3" type="ORF">ACFOGP_08645</name>
</gene>
<evidence type="ECO:0000313" key="3">
    <source>
        <dbReference type="EMBL" id="MFC3142775.1"/>
    </source>
</evidence>
<feature type="chain" id="PRO_5047145380" evidence="1">
    <location>
        <begin position="35"/>
        <end position="508"/>
    </location>
</feature>
<dbReference type="SUPFAM" id="SSF51126">
    <property type="entry name" value="Pectin lyase-like"/>
    <property type="match status" value="1"/>
</dbReference>
<dbReference type="Pfam" id="PF05048">
    <property type="entry name" value="NosD"/>
    <property type="match status" value="1"/>
</dbReference>
<proteinExistence type="predicted"/>
<feature type="domain" description="Periplasmic copper-binding protein NosD beta helix" evidence="2">
    <location>
        <begin position="275"/>
        <end position="442"/>
    </location>
</feature>
<evidence type="ECO:0000313" key="4">
    <source>
        <dbReference type="Proteomes" id="UP001595632"/>
    </source>
</evidence>
<name>A0ABV7GRY1_9RHOB</name>
<dbReference type="EMBL" id="JBHRTB010000010">
    <property type="protein sequence ID" value="MFC3142775.1"/>
    <property type="molecule type" value="Genomic_DNA"/>
</dbReference>
<sequence>MADTRRTGGLASMMAPMMGAVLATLACASVQAQAIDRYAELRRGIVGAYATLSGAASTAKGLSALPELGAADGLQILPPPVEVHYDTLTLLPDAEVSLIDVRVTLLQMSQSAGANGQLMVLRAQHGDTPKAIAVQKGTIALSDLMKTPEVIDASGPDGLTLPLVIWPGARLIVGKGETLKLSRADGAFLANFGALVVNGGAIEGAGAEHADVPEFAPFVITAGTGHMVLRNARLQNLGFDVSPAFGGVTQFTGGLYPAEDRTLVTGSVLRDVLSLTLKGASAPVVTGNLFHAMRGEAVELRATKDAVISGNLFLDGVDGNAIRVTNASTGTVIADNRIFRAGGGAIRVDDASHSARITGNIVWRADGVGITVEASDCAVLAGNVALENRMKGISLRAVRAGVVRDNRILANGSAGLFVADQPGETPTVVDANLFVGNRAGLDSASGGKLDLRGNDLTDQFPRFFDGDLNGLTSEIVGNLRGETDMLLSVGHAPRDGLAPLSCSPEHES</sequence>
<accession>A0ABV7GRY1</accession>
<dbReference type="PROSITE" id="PS51257">
    <property type="entry name" value="PROKAR_LIPOPROTEIN"/>
    <property type="match status" value="1"/>
</dbReference>
<keyword evidence="1" id="KW-0732">Signal</keyword>
<dbReference type="Proteomes" id="UP001595632">
    <property type="component" value="Unassembled WGS sequence"/>
</dbReference>
<evidence type="ECO:0000259" key="2">
    <source>
        <dbReference type="Pfam" id="PF05048"/>
    </source>
</evidence>
<dbReference type="InterPro" id="IPR011050">
    <property type="entry name" value="Pectin_lyase_fold/virulence"/>
</dbReference>
<comment type="caution">
    <text evidence="3">The sequence shown here is derived from an EMBL/GenBank/DDBJ whole genome shotgun (WGS) entry which is preliminary data.</text>
</comment>
<dbReference type="Gene3D" id="2.160.20.10">
    <property type="entry name" value="Single-stranded right-handed beta-helix, Pectin lyase-like"/>
    <property type="match status" value="1"/>
</dbReference>
<evidence type="ECO:0000256" key="1">
    <source>
        <dbReference type="SAM" id="SignalP"/>
    </source>
</evidence>
<protein>
    <submittedName>
        <fullName evidence="3">Right-handed parallel beta-helix repeat-containing protein</fullName>
    </submittedName>
</protein>
<keyword evidence="4" id="KW-1185">Reference proteome</keyword>
<reference evidence="4" key="1">
    <citation type="journal article" date="2019" name="Int. J. Syst. Evol. Microbiol.">
        <title>The Global Catalogue of Microorganisms (GCM) 10K type strain sequencing project: providing services to taxonomists for standard genome sequencing and annotation.</title>
        <authorList>
            <consortium name="The Broad Institute Genomics Platform"/>
            <consortium name="The Broad Institute Genome Sequencing Center for Infectious Disease"/>
            <person name="Wu L."/>
            <person name="Ma J."/>
        </authorList>
    </citation>
    <scope>NUCLEOTIDE SEQUENCE [LARGE SCALE GENOMIC DNA]</scope>
    <source>
        <strain evidence="4">KCTC 52366</strain>
    </source>
</reference>
<dbReference type="RefSeq" id="WP_275633560.1">
    <property type="nucleotide sequence ID" value="NZ_JARGYD010000005.1"/>
</dbReference>
<organism evidence="3 4">
    <name type="scientific">Psychromarinibacter halotolerans</name>
    <dbReference type="NCBI Taxonomy" id="1775175"/>
    <lineage>
        <taxon>Bacteria</taxon>
        <taxon>Pseudomonadati</taxon>
        <taxon>Pseudomonadota</taxon>
        <taxon>Alphaproteobacteria</taxon>
        <taxon>Rhodobacterales</taxon>
        <taxon>Paracoccaceae</taxon>
        <taxon>Psychromarinibacter</taxon>
    </lineage>
</organism>
<dbReference type="InterPro" id="IPR006626">
    <property type="entry name" value="PbH1"/>
</dbReference>
<dbReference type="InterPro" id="IPR012334">
    <property type="entry name" value="Pectin_lyas_fold"/>
</dbReference>
<feature type="signal peptide" evidence="1">
    <location>
        <begin position="1"/>
        <end position="34"/>
    </location>
</feature>
<dbReference type="InterPro" id="IPR007742">
    <property type="entry name" value="NosD_dom"/>
</dbReference>